<keyword evidence="3" id="KW-1185">Reference proteome</keyword>
<feature type="chain" id="PRO_5045249250" description="SoxXA-binding protein SoxK" evidence="1">
    <location>
        <begin position="20"/>
        <end position="101"/>
    </location>
</feature>
<proteinExistence type="predicted"/>
<dbReference type="RefSeq" id="WP_235702471.1">
    <property type="nucleotide sequence ID" value="NZ_JAKGBZ010000001.1"/>
</dbReference>
<dbReference type="EMBL" id="JAKGBZ010000001">
    <property type="protein sequence ID" value="MCF3945234.1"/>
    <property type="molecule type" value="Genomic_DNA"/>
</dbReference>
<accession>A0ABS9DRF8</accession>
<name>A0ABS9DRF8_9PROT</name>
<gene>
    <name evidence="2" type="ORF">L2A60_00860</name>
</gene>
<comment type="caution">
    <text evidence="2">The sequence shown here is derived from an EMBL/GenBank/DDBJ whole genome shotgun (WGS) entry which is preliminary data.</text>
</comment>
<evidence type="ECO:0008006" key="4">
    <source>
        <dbReference type="Google" id="ProtNLM"/>
    </source>
</evidence>
<evidence type="ECO:0000313" key="2">
    <source>
        <dbReference type="EMBL" id="MCF3945234.1"/>
    </source>
</evidence>
<sequence length="101" mass="10678">MKPIVAILIALALPAAASAAGATKASAAREIALAKPKLRVAASMNDQWTPTVAALKQAETAERKGDFATAQAKAMRARKLAELSIAQAMQQKKLWVNEVPR</sequence>
<protein>
    <recommendedName>
        <fullName evidence="4">SoxXA-binding protein SoxK</fullName>
    </recommendedName>
</protein>
<dbReference type="Proteomes" id="UP001521209">
    <property type="component" value="Unassembled WGS sequence"/>
</dbReference>
<feature type="signal peptide" evidence="1">
    <location>
        <begin position="1"/>
        <end position="19"/>
    </location>
</feature>
<evidence type="ECO:0000313" key="3">
    <source>
        <dbReference type="Proteomes" id="UP001521209"/>
    </source>
</evidence>
<reference evidence="2 3" key="1">
    <citation type="submission" date="2022-01" db="EMBL/GenBank/DDBJ databases">
        <authorList>
            <person name="Won M."/>
            <person name="Kim S.-J."/>
            <person name="Kwon S.-W."/>
        </authorList>
    </citation>
    <scope>NUCLEOTIDE SEQUENCE [LARGE SCALE GENOMIC DNA]</scope>
    <source>
        <strain evidence="2 3">KCTC 23505</strain>
    </source>
</reference>
<keyword evidence="1" id="KW-0732">Signal</keyword>
<organism evidence="2 3">
    <name type="scientific">Acidiphilium iwatense</name>
    <dbReference type="NCBI Taxonomy" id="768198"/>
    <lineage>
        <taxon>Bacteria</taxon>
        <taxon>Pseudomonadati</taxon>
        <taxon>Pseudomonadota</taxon>
        <taxon>Alphaproteobacteria</taxon>
        <taxon>Acetobacterales</taxon>
        <taxon>Acidocellaceae</taxon>
        <taxon>Acidiphilium</taxon>
    </lineage>
</organism>
<evidence type="ECO:0000256" key="1">
    <source>
        <dbReference type="SAM" id="SignalP"/>
    </source>
</evidence>